<proteinExistence type="predicted"/>
<dbReference type="Pfam" id="PF01068">
    <property type="entry name" value="DNA_ligase_A_M"/>
    <property type="match status" value="1"/>
</dbReference>
<keyword evidence="3" id="KW-1185">Reference proteome</keyword>
<name>A0A1I6E459_9FIRM</name>
<dbReference type="InterPro" id="IPR012310">
    <property type="entry name" value="DNA_ligase_ATP-dep_cent"/>
</dbReference>
<evidence type="ECO:0000313" key="2">
    <source>
        <dbReference type="EMBL" id="SFR12540.1"/>
    </source>
</evidence>
<dbReference type="GO" id="GO:0006310">
    <property type="term" value="P:DNA recombination"/>
    <property type="evidence" value="ECO:0007669"/>
    <property type="project" value="InterPro"/>
</dbReference>
<dbReference type="GO" id="GO:0006303">
    <property type="term" value="P:double-strand break repair via nonhomologous end joining"/>
    <property type="evidence" value="ECO:0007669"/>
    <property type="project" value="TreeGrafter"/>
</dbReference>
<dbReference type="GO" id="GO:0003910">
    <property type="term" value="F:DNA ligase (ATP) activity"/>
    <property type="evidence" value="ECO:0007669"/>
    <property type="project" value="InterPro"/>
</dbReference>
<dbReference type="RefSeq" id="WP_092485649.1">
    <property type="nucleotide sequence ID" value="NZ_FOYM01000025.1"/>
</dbReference>
<organism evidence="2 3">
    <name type="scientific">Desulfoscipio geothermicus DSM 3669</name>
    <dbReference type="NCBI Taxonomy" id="1121426"/>
    <lineage>
        <taxon>Bacteria</taxon>
        <taxon>Bacillati</taxon>
        <taxon>Bacillota</taxon>
        <taxon>Clostridia</taxon>
        <taxon>Eubacteriales</taxon>
        <taxon>Desulfallaceae</taxon>
        <taxon>Desulfoscipio</taxon>
    </lineage>
</organism>
<dbReference type="EMBL" id="FOYM01000025">
    <property type="protein sequence ID" value="SFR12540.1"/>
    <property type="molecule type" value="Genomic_DNA"/>
</dbReference>
<dbReference type="InterPro" id="IPR016059">
    <property type="entry name" value="DNA_ligase_ATP-dep_CS"/>
</dbReference>
<dbReference type="Gene3D" id="3.30.1490.70">
    <property type="match status" value="1"/>
</dbReference>
<dbReference type="Proteomes" id="UP000199584">
    <property type="component" value="Unassembled WGS sequence"/>
</dbReference>
<accession>A0A1I6E459</accession>
<dbReference type="OrthoDB" id="9802472at2"/>
<protein>
    <submittedName>
        <fullName evidence="2">Bifunctional non-homologous end joining protein LigD</fullName>
    </submittedName>
</protein>
<dbReference type="CDD" id="cd07906">
    <property type="entry name" value="Adenylation_DNA_ligase_LigD_LigC"/>
    <property type="match status" value="1"/>
</dbReference>
<dbReference type="STRING" id="39060.SAMN05660706_12548"/>
<dbReference type="GO" id="GO:0005524">
    <property type="term" value="F:ATP binding"/>
    <property type="evidence" value="ECO:0007669"/>
    <property type="project" value="InterPro"/>
</dbReference>
<dbReference type="AlphaFoldDB" id="A0A1I6E459"/>
<gene>
    <name evidence="2" type="ORF">SAMN05660706_12548</name>
</gene>
<dbReference type="PANTHER" id="PTHR45997">
    <property type="entry name" value="DNA LIGASE 4"/>
    <property type="match status" value="1"/>
</dbReference>
<dbReference type="Gene3D" id="3.30.470.30">
    <property type="entry name" value="DNA ligase/mRNA capping enzyme"/>
    <property type="match status" value="1"/>
</dbReference>
<dbReference type="GO" id="GO:0003677">
    <property type="term" value="F:DNA binding"/>
    <property type="evidence" value="ECO:0007669"/>
    <property type="project" value="InterPro"/>
</dbReference>
<evidence type="ECO:0000259" key="1">
    <source>
        <dbReference type="PROSITE" id="PS50160"/>
    </source>
</evidence>
<dbReference type="GO" id="GO:0006297">
    <property type="term" value="P:nucleotide-excision repair, DNA gap filling"/>
    <property type="evidence" value="ECO:0007669"/>
    <property type="project" value="TreeGrafter"/>
</dbReference>
<evidence type="ECO:0000313" key="3">
    <source>
        <dbReference type="Proteomes" id="UP000199584"/>
    </source>
</evidence>
<sequence length="276" mass="31401">MLSFPVKTMKLRSCDTPFDSADHVFEVKWDGIRCVMHFSKNQVRLQSRTGRDCTSRFPELWSPELSADEAVLDGELVVLTGGKPDFYAVMERYHAGQRRTRVIVNTLPAQYVVWDILRVNGRDVTRLPLAERKELLVKTITTRNQIIPADWVDGEGVALFNAVKQWELEGIVAKRKDGKYLPGKYGDWLKIKNYRYASLDVMGISKKNGSVLVGHEGKVLARAMGITAESRDVLRKLHVVHETKDARFFASGYIARVKYTVGPRGIRDCVWVGFDR</sequence>
<dbReference type="SUPFAM" id="SSF56091">
    <property type="entry name" value="DNA ligase/mRNA capping enzyme, catalytic domain"/>
    <property type="match status" value="1"/>
</dbReference>
<dbReference type="PROSITE" id="PS00697">
    <property type="entry name" value="DNA_LIGASE_A1"/>
    <property type="match status" value="1"/>
</dbReference>
<feature type="domain" description="ATP-dependent DNA ligase family profile" evidence="1">
    <location>
        <begin position="111"/>
        <end position="218"/>
    </location>
</feature>
<dbReference type="PANTHER" id="PTHR45997:SF1">
    <property type="entry name" value="DNA LIGASE 4"/>
    <property type="match status" value="1"/>
</dbReference>
<reference evidence="3" key="1">
    <citation type="submission" date="2016-10" db="EMBL/GenBank/DDBJ databases">
        <authorList>
            <person name="Varghese N."/>
            <person name="Submissions S."/>
        </authorList>
    </citation>
    <scope>NUCLEOTIDE SEQUENCE [LARGE SCALE GENOMIC DNA]</scope>
    <source>
        <strain evidence="3">DSM 3669</strain>
    </source>
</reference>
<dbReference type="PROSITE" id="PS50160">
    <property type="entry name" value="DNA_LIGASE_A3"/>
    <property type="match status" value="1"/>
</dbReference>
<dbReference type="InterPro" id="IPR029710">
    <property type="entry name" value="LIG4"/>
</dbReference>